<evidence type="ECO:0000256" key="1">
    <source>
        <dbReference type="ARBA" id="ARBA00022723"/>
    </source>
</evidence>
<dbReference type="PROSITE" id="PS00463">
    <property type="entry name" value="ZN2_CY6_FUNGAL_1"/>
    <property type="match status" value="1"/>
</dbReference>
<dbReference type="Proteomes" id="UP001147747">
    <property type="component" value="Unassembled WGS sequence"/>
</dbReference>
<dbReference type="FunFam" id="3.30.160.60:FF:002343">
    <property type="entry name" value="Zinc finger protein 33A"/>
    <property type="match status" value="1"/>
</dbReference>
<evidence type="ECO:0000313" key="13">
    <source>
        <dbReference type="Proteomes" id="UP001147747"/>
    </source>
</evidence>
<feature type="domain" description="C2H2-type" evidence="11">
    <location>
        <begin position="14"/>
        <end position="41"/>
    </location>
</feature>
<keyword evidence="1" id="KW-0479">Metal-binding</keyword>
<dbReference type="RefSeq" id="XP_056487400.1">
    <property type="nucleotide sequence ID" value="XM_056631849.1"/>
</dbReference>
<evidence type="ECO:0000256" key="4">
    <source>
        <dbReference type="ARBA" id="ARBA00023015"/>
    </source>
</evidence>
<dbReference type="PROSITE" id="PS50157">
    <property type="entry name" value="ZINC_FINGER_C2H2_2"/>
    <property type="match status" value="2"/>
</dbReference>
<dbReference type="InterPro" id="IPR007219">
    <property type="entry name" value="XnlR_reg_dom"/>
</dbReference>
<dbReference type="SMART" id="SM00355">
    <property type="entry name" value="ZnF_C2H2"/>
    <property type="match status" value="2"/>
</dbReference>
<keyword evidence="13" id="KW-1185">Reference proteome</keyword>
<dbReference type="SUPFAM" id="SSF57667">
    <property type="entry name" value="beta-beta-alpha zinc fingers"/>
    <property type="match status" value="1"/>
</dbReference>
<evidence type="ECO:0000256" key="6">
    <source>
        <dbReference type="ARBA" id="ARBA00023163"/>
    </source>
</evidence>
<reference evidence="12" key="1">
    <citation type="submission" date="2022-12" db="EMBL/GenBank/DDBJ databases">
        <authorList>
            <person name="Petersen C."/>
        </authorList>
    </citation>
    <scope>NUCLEOTIDE SEQUENCE</scope>
    <source>
        <strain evidence="12">IBT 29677</strain>
    </source>
</reference>
<keyword evidence="2 8" id="KW-0863">Zinc-finger</keyword>
<dbReference type="SMART" id="SM00066">
    <property type="entry name" value="GAL4"/>
    <property type="match status" value="1"/>
</dbReference>
<keyword evidence="6" id="KW-0804">Transcription</keyword>
<dbReference type="OrthoDB" id="654211at2759"/>
<sequence>MDSEDHGPPDIGLIQCGLCQSTFTRQEHLRRHVRSHTTEKPYHCLQCEKSFSRLDVLHRHNQSHGSRPFNSQTRANSRACKECAACRVRCPRGNPCSRCFQRQVPCVYPSARKRKVLTDDTIHGYTSPKRKSASSSGRTSLRFEQDQQSMALAGPISTLNPSGPGPQIEALDATASSLAAENNREWLSLQNSGEFTEPSPGLVNGVIPEFDPHVLDNDLNEWLGNMASVNWLSPQDADNLFPEGQLESLLLPGISDSGFELVENADGARNQLFETVNNAPNVENTHTASISVSSLHSAGEQHPPGTKSSTSKLSNGTARRSAPRSPEGTYYIEGGVGRAPFKGRSSWKAGIYSNGGRKMVEPPGKDSVCSENINISPLPSVSTGKYQSFVRRLVNVSDILRLNMEIPTQDDVEDLVRLYFDGFHPTYPFLLQGPSLFSSDSDWILLLAVVATGSRYANSAKYRCLGKILVHIIDRELSNQISNPPADDCNGLWNPVPGPVDQRHLDLVALQSAVLNCLFLLHCGKQSAVQRALHHRYHIIEAFHSLNILAAAKAPLQGAGEPNQDNSLGSWIESESRIRTGWMIWVRLSCIRLIADISSIAYTFQLLDSIVHYEFHCAPLIQLGDTNARLPCRDDLWDLCLGSETVPGIKDQSDYCLPHTDSGVYFAVTLMKALEMLYIEKTLPPNLGDLGTNILIFAICRRSREASIQHQTELTFWSPNAQKQTRLSPCSPQETWPPEMPSLSKWRNAACDCLDILHWNANSIAARVGGWEHSTILDLHIARLIILTPLKHIQTLTMYSMVSCNFPVSNSAEYMTARSHTLRWAIRDQYKARLSIIHAGALLWHVRRYSTNSFLEPFGVYTATLVIWAYSVSMLIMQSHCLQRPGTPESQAVPDDSVRQGDHSSLQEMAIETEDSDIECEPMVIQLDRPCDDEIVQAYVRTGEKMSARMHRVGDICGKDAPRRILKLGIKLLKGSSNSPEDIIPGWGGGKFLYRMSKHHHSSGYDVGD</sequence>
<feature type="domain" description="Zn(2)-C6 fungal-type" evidence="10">
    <location>
        <begin position="79"/>
        <end position="108"/>
    </location>
</feature>
<dbReference type="Pfam" id="PF04082">
    <property type="entry name" value="Fungal_trans"/>
    <property type="match status" value="1"/>
</dbReference>
<dbReference type="GO" id="GO:0003677">
    <property type="term" value="F:DNA binding"/>
    <property type="evidence" value="ECO:0007669"/>
    <property type="project" value="UniProtKB-KW"/>
</dbReference>
<feature type="compositionally biased region" description="Polar residues" evidence="9">
    <location>
        <begin position="306"/>
        <end position="318"/>
    </location>
</feature>
<comment type="caution">
    <text evidence="12">The sequence shown here is derived from an EMBL/GenBank/DDBJ whole genome shotgun (WGS) entry which is preliminary data.</text>
</comment>
<dbReference type="GeneID" id="81370829"/>
<evidence type="ECO:0000256" key="3">
    <source>
        <dbReference type="ARBA" id="ARBA00022833"/>
    </source>
</evidence>
<keyword evidence="7" id="KW-0539">Nucleus</keyword>
<keyword evidence="4" id="KW-0805">Transcription regulation</keyword>
<dbReference type="GO" id="GO:0008270">
    <property type="term" value="F:zinc ion binding"/>
    <property type="evidence" value="ECO:0007669"/>
    <property type="project" value="UniProtKB-KW"/>
</dbReference>
<feature type="region of interest" description="Disordered" evidence="9">
    <location>
        <begin position="293"/>
        <end position="335"/>
    </location>
</feature>
<feature type="region of interest" description="Disordered" evidence="9">
    <location>
        <begin position="119"/>
        <end position="144"/>
    </location>
</feature>
<evidence type="ECO:0000313" key="12">
    <source>
        <dbReference type="EMBL" id="KAJ5391722.1"/>
    </source>
</evidence>
<keyword evidence="3" id="KW-0862">Zinc</keyword>
<organism evidence="12 13">
    <name type="scientific">Penicillium cosmopolitanum</name>
    <dbReference type="NCBI Taxonomy" id="1131564"/>
    <lineage>
        <taxon>Eukaryota</taxon>
        <taxon>Fungi</taxon>
        <taxon>Dikarya</taxon>
        <taxon>Ascomycota</taxon>
        <taxon>Pezizomycotina</taxon>
        <taxon>Eurotiomycetes</taxon>
        <taxon>Eurotiomycetidae</taxon>
        <taxon>Eurotiales</taxon>
        <taxon>Aspergillaceae</taxon>
        <taxon>Penicillium</taxon>
    </lineage>
</organism>
<name>A0A9W9VYF8_9EURO</name>
<proteinExistence type="predicted"/>
<dbReference type="InterPro" id="IPR036864">
    <property type="entry name" value="Zn2-C6_fun-type_DNA-bd_sf"/>
</dbReference>
<keyword evidence="5" id="KW-0238">DNA-binding</keyword>
<evidence type="ECO:0000256" key="2">
    <source>
        <dbReference type="ARBA" id="ARBA00022771"/>
    </source>
</evidence>
<evidence type="ECO:0000259" key="10">
    <source>
        <dbReference type="PROSITE" id="PS50048"/>
    </source>
</evidence>
<feature type="domain" description="C2H2-type" evidence="11">
    <location>
        <begin position="42"/>
        <end position="64"/>
    </location>
</feature>
<reference evidence="12" key="2">
    <citation type="journal article" date="2023" name="IMA Fungus">
        <title>Comparative genomic study of the Penicillium genus elucidates a diverse pangenome and 15 lateral gene transfer events.</title>
        <authorList>
            <person name="Petersen C."/>
            <person name="Sorensen T."/>
            <person name="Nielsen M.R."/>
            <person name="Sondergaard T.E."/>
            <person name="Sorensen J.L."/>
            <person name="Fitzpatrick D.A."/>
            <person name="Frisvad J.C."/>
            <person name="Nielsen K.L."/>
        </authorList>
    </citation>
    <scope>NUCLEOTIDE SEQUENCE</scope>
    <source>
        <strain evidence="12">IBT 29677</strain>
    </source>
</reference>
<dbReference type="GO" id="GO:0006351">
    <property type="term" value="P:DNA-templated transcription"/>
    <property type="evidence" value="ECO:0007669"/>
    <property type="project" value="InterPro"/>
</dbReference>
<dbReference type="PROSITE" id="PS00198">
    <property type="entry name" value="4FE4S_FER_1"/>
    <property type="match status" value="1"/>
</dbReference>
<dbReference type="CDD" id="cd12148">
    <property type="entry name" value="fungal_TF_MHR"/>
    <property type="match status" value="1"/>
</dbReference>
<dbReference type="PANTHER" id="PTHR47660">
    <property type="entry name" value="TRANSCRIPTION FACTOR WITH C2H2 AND ZN(2)-CYS(6) DNA BINDING DOMAIN (EUROFUNG)-RELATED-RELATED"/>
    <property type="match status" value="1"/>
</dbReference>
<evidence type="ECO:0000259" key="11">
    <source>
        <dbReference type="PROSITE" id="PS50157"/>
    </source>
</evidence>
<dbReference type="GO" id="GO:0000981">
    <property type="term" value="F:DNA-binding transcription factor activity, RNA polymerase II-specific"/>
    <property type="evidence" value="ECO:0007669"/>
    <property type="project" value="InterPro"/>
</dbReference>
<dbReference type="SUPFAM" id="SSF57701">
    <property type="entry name" value="Zn2/Cys6 DNA-binding domain"/>
    <property type="match status" value="1"/>
</dbReference>
<dbReference type="Gene3D" id="3.30.160.60">
    <property type="entry name" value="Classic Zinc Finger"/>
    <property type="match status" value="2"/>
</dbReference>
<evidence type="ECO:0000256" key="5">
    <source>
        <dbReference type="ARBA" id="ARBA00023125"/>
    </source>
</evidence>
<dbReference type="InterPro" id="IPR001138">
    <property type="entry name" value="Zn2Cys6_DnaBD"/>
</dbReference>
<dbReference type="InterPro" id="IPR013087">
    <property type="entry name" value="Znf_C2H2_type"/>
</dbReference>
<evidence type="ECO:0000256" key="7">
    <source>
        <dbReference type="ARBA" id="ARBA00023242"/>
    </source>
</evidence>
<dbReference type="InterPro" id="IPR017900">
    <property type="entry name" value="4Fe4S_Fe_S_CS"/>
</dbReference>
<accession>A0A9W9VYF8</accession>
<dbReference type="PROSITE" id="PS50048">
    <property type="entry name" value="ZN2_CY6_FUNGAL_2"/>
    <property type="match status" value="1"/>
</dbReference>
<evidence type="ECO:0000256" key="8">
    <source>
        <dbReference type="PROSITE-ProRule" id="PRU00042"/>
    </source>
</evidence>
<protein>
    <submittedName>
        <fullName evidence="12">Uncharacterized protein</fullName>
    </submittedName>
</protein>
<gene>
    <name evidence="12" type="ORF">N7509_007212</name>
</gene>
<dbReference type="PROSITE" id="PS00028">
    <property type="entry name" value="ZINC_FINGER_C2H2_1"/>
    <property type="match status" value="2"/>
</dbReference>
<dbReference type="AlphaFoldDB" id="A0A9W9VYF8"/>
<dbReference type="PANTHER" id="PTHR47660:SF7">
    <property type="entry name" value="TRANSCRIPTION FACTOR WITH C2H2 AND ZN(2)-CYS(6) DNA BINDING DOMAIN (EUROFUNG)"/>
    <property type="match status" value="1"/>
</dbReference>
<dbReference type="Gene3D" id="4.10.240.10">
    <property type="entry name" value="Zn(2)-C6 fungal-type DNA-binding domain"/>
    <property type="match status" value="1"/>
</dbReference>
<dbReference type="InterPro" id="IPR036236">
    <property type="entry name" value="Znf_C2H2_sf"/>
</dbReference>
<dbReference type="CDD" id="cd00067">
    <property type="entry name" value="GAL4"/>
    <property type="match status" value="1"/>
</dbReference>
<dbReference type="EMBL" id="JAPZBU010000008">
    <property type="protein sequence ID" value="KAJ5391722.1"/>
    <property type="molecule type" value="Genomic_DNA"/>
</dbReference>
<evidence type="ECO:0000256" key="9">
    <source>
        <dbReference type="SAM" id="MobiDB-lite"/>
    </source>
</evidence>